<sequence length="66" mass="7656">MKTTETGFKYRFPMVGFEQDEPTTKNRIPANKIGKPQKRKLGILKGKASFQISDDFKMTEEEFLNL</sequence>
<accession>A0A2M9XFS6</accession>
<gene>
    <name evidence="1" type="ORF">CH357_03005</name>
</gene>
<dbReference type="AlphaFoldDB" id="A0A2M9XFS6"/>
<dbReference type="Proteomes" id="UP000232196">
    <property type="component" value="Unassembled WGS sequence"/>
</dbReference>
<organism evidence="1 2">
    <name type="scientific">Leptospira hartskeerlii</name>
    <dbReference type="NCBI Taxonomy" id="2023177"/>
    <lineage>
        <taxon>Bacteria</taxon>
        <taxon>Pseudomonadati</taxon>
        <taxon>Spirochaetota</taxon>
        <taxon>Spirochaetia</taxon>
        <taxon>Leptospirales</taxon>
        <taxon>Leptospiraceae</taxon>
        <taxon>Leptospira</taxon>
    </lineage>
</organism>
<dbReference type="OrthoDB" id="332696at2"/>
<name>A0A2M9XFS6_9LEPT</name>
<keyword evidence="2" id="KW-1185">Reference proteome</keyword>
<protein>
    <recommendedName>
        <fullName evidence="3">DUF2281 domain-containing protein</fullName>
    </recommendedName>
</protein>
<dbReference type="EMBL" id="NPDN01000002">
    <property type="protein sequence ID" value="PJZ26484.1"/>
    <property type="molecule type" value="Genomic_DNA"/>
</dbReference>
<evidence type="ECO:0008006" key="3">
    <source>
        <dbReference type="Google" id="ProtNLM"/>
    </source>
</evidence>
<comment type="caution">
    <text evidence="1">The sequence shown here is derived from an EMBL/GenBank/DDBJ whole genome shotgun (WGS) entry which is preliminary data.</text>
</comment>
<evidence type="ECO:0000313" key="2">
    <source>
        <dbReference type="Proteomes" id="UP000232196"/>
    </source>
</evidence>
<reference evidence="1 2" key="1">
    <citation type="submission" date="2017-07" db="EMBL/GenBank/DDBJ databases">
        <title>Leptospira spp. isolated from tropical soils.</title>
        <authorList>
            <person name="Thibeaux R."/>
            <person name="Iraola G."/>
            <person name="Ferres I."/>
            <person name="Bierque E."/>
            <person name="Girault D."/>
            <person name="Soupe-Gilbert M.-E."/>
            <person name="Picardeau M."/>
            <person name="Goarant C."/>
        </authorList>
    </citation>
    <scope>NUCLEOTIDE SEQUENCE [LARGE SCALE GENOMIC DNA]</scope>
    <source>
        <strain evidence="1 2">MCA1-C-A1</strain>
    </source>
</reference>
<proteinExistence type="predicted"/>
<evidence type="ECO:0000313" key="1">
    <source>
        <dbReference type="EMBL" id="PJZ26484.1"/>
    </source>
</evidence>